<dbReference type="PANTHER" id="PTHR43245:SF13">
    <property type="entry name" value="UDP-D-APIOSE_UDP-D-XYLOSE SYNTHASE 2"/>
    <property type="match status" value="1"/>
</dbReference>
<dbReference type="Gene3D" id="3.40.50.720">
    <property type="entry name" value="NAD(P)-binding Rossmann-like Domain"/>
    <property type="match status" value="1"/>
</dbReference>
<comment type="caution">
    <text evidence="2">The sequence shown here is derived from an EMBL/GenBank/DDBJ whole genome shotgun (WGS) entry which is preliminary data.</text>
</comment>
<reference evidence="3" key="1">
    <citation type="journal article" date="2019" name="Int. J. Syst. Evol. Microbiol.">
        <title>The Global Catalogue of Microorganisms (GCM) 10K type strain sequencing project: providing services to taxonomists for standard genome sequencing and annotation.</title>
        <authorList>
            <consortium name="The Broad Institute Genomics Platform"/>
            <consortium name="The Broad Institute Genome Sequencing Center for Infectious Disease"/>
            <person name="Wu L."/>
            <person name="Ma J."/>
        </authorList>
    </citation>
    <scope>NUCLEOTIDE SEQUENCE [LARGE SCALE GENOMIC DNA]</scope>
    <source>
        <strain evidence="3">JCM 14901</strain>
    </source>
</reference>
<dbReference type="RefSeq" id="WP_344090869.1">
    <property type="nucleotide sequence ID" value="NZ_BAAAOG010000001.1"/>
</dbReference>
<accession>A0ABP5BIV9</accession>
<dbReference type="InterPro" id="IPR050177">
    <property type="entry name" value="Lipid_A_modif_metabolic_enz"/>
</dbReference>
<dbReference type="PANTHER" id="PTHR43245">
    <property type="entry name" value="BIFUNCTIONAL POLYMYXIN RESISTANCE PROTEIN ARNA"/>
    <property type="match status" value="1"/>
</dbReference>
<dbReference type="EMBL" id="BAAAOG010000001">
    <property type="protein sequence ID" value="GAA1946120.1"/>
    <property type="molecule type" value="Genomic_DNA"/>
</dbReference>
<evidence type="ECO:0000313" key="2">
    <source>
        <dbReference type="EMBL" id="GAA1946120.1"/>
    </source>
</evidence>
<protein>
    <submittedName>
        <fullName evidence="2">NAD(P)-dependent oxidoreductase</fullName>
    </submittedName>
</protein>
<organism evidence="2 3">
    <name type="scientific">Microbacterium deminutum</name>
    <dbReference type="NCBI Taxonomy" id="344164"/>
    <lineage>
        <taxon>Bacteria</taxon>
        <taxon>Bacillati</taxon>
        <taxon>Actinomycetota</taxon>
        <taxon>Actinomycetes</taxon>
        <taxon>Micrococcales</taxon>
        <taxon>Microbacteriaceae</taxon>
        <taxon>Microbacterium</taxon>
    </lineage>
</organism>
<gene>
    <name evidence="2" type="ORF">GCM10009776_05230</name>
</gene>
<evidence type="ECO:0000259" key="1">
    <source>
        <dbReference type="Pfam" id="PF01370"/>
    </source>
</evidence>
<dbReference type="InterPro" id="IPR036291">
    <property type="entry name" value="NAD(P)-bd_dom_sf"/>
</dbReference>
<dbReference type="Proteomes" id="UP001499933">
    <property type="component" value="Unassembled WGS sequence"/>
</dbReference>
<name>A0ABP5BIV9_9MICO</name>
<keyword evidence="3" id="KW-1185">Reference proteome</keyword>
<dbReference type="Pfam" id="PF01370">
    <property type="entry name" value="Epimerase"/>
    <property type="match status" value="1"/>
</dbReference>
<evidence type="ECO:0000313" key="3">
    <source>
        <dbReference type="Proteomes" id="UP001499933"/>
    </source>
</evidence>
<feature type="domain" description="NAD-dependent epimerase/dehydratase" evidence="1">
    <location>
        <begin position="4"/>
        <end position="262"/>
    </location>
</feature>
<dbReference type="InterPro" id="IPR001509">
    <property type="entry name" value="Epimerase_deHydtase"/>
</dbReference>
<proteinExistence type="predicted"/>
<dbReference type="SUPFAM" id="SSF51735">
    <property type="entry name" value="NAD(P)-binding Rossmann-fold domains"/>
    <property type="match status" value="1"/>
</dbReference>
<sequence length="342" mass="37615">MEKVLVTGSAGFIGGYVVEELLRQGYQVIGVDNYSKYGPVKKSYDDDPNYELVIADVLDTDRMTELLMDCDHFIAGAALIGGISYFHTYQYDLIAANERVIASSCDAAIAVKTAGGRLKKVTYMSSSMVFESTDRWPSKEGDELLVPPPLSSYGFQKLAVEYFARAAKGQYDVDFTILRPFNCVGIGESRALGDVEIHSGNVQLAMSHVVPDLVQKVLKGQDPLHILGEGNQVRHYTYGGDLARGIVLSLDHPAALNTDFNLSTPTGHTVVELAEIIWRKIKGPDVPLRLVSDEAFEYDVQKRVPDVTKAKEVLGFEATTTLEDMLDEVIPWIENAISEGTI</sequence>